<evidence type="ECO:0000313" key="3">
    <source>
        <dbReference type="Proteomes" id="UP001153292"/>
    </source>
</evidence>
<gene>
    <name evidence="2" type="ORF">CHILSU_LOCUS7591</name>
</gene>
<accession>A0ABN8BC32</accession>
<sequence>MIAVVRGLRDSGLTVTLLDGAKQYTLMPNDGLPQSLNASLKHDVTSQQTYVQDSEQPARSDSAAQATDGRYASTYKMAHCRISPTSPPVQLTEFPPQRAEIRRGQTNFEVGGNGSGESYIPCKSNGTFRGGMCWPDRGSVFSPRPSREPVDAFANSLRKYPSISAERSTEIVERLINYTQAKHSARSYHSRNSSPSREVEHNASSQYASGFSINQGSNLEESPTRDVRLQNRYKESDYADKRAMNPNAKYAMDDTKGITNNAQTTTSRVHKQPVYYQAGEGYDPTFYPQKPSSILTAANSVNMEVQAAVEMVSREVAVVPKTQTTKRTVAVPLSPATSNIDHKQKATTFITNYVTTNLYRDEKENNRLCFENEEIESERCSRSFKAIQTSFSSLDLVSKKKCSACYRKIKSQENIRAKRDISNDLIEWLMDVYSYEVSSKFWNERMKKLARKLAKPEGEAKIRDKIQRYLDQESRADYDDERRKFREQLPDNIINQLKKCLRGGKKNNSSPIRIYRIEIPTSDESNGNRNNLKPVIDNWLNRVPIRSRDFLNRSIKREDIVNYLIEKLEPYLSNFQDLEKDDNKANLVNIAKNLLMEIPIRGNDKYLDKLAYSLVDSLFATDNLTCNHTKFKVSKSNVEVKPITLQSLMLKQLTYILEKISVYVDSKRLNLLEEELVDILMDITEFKSDTIAYIQKNIHYILFHLGGLNEYQAKYFSNKYIIQLENDIHSNKYKNGTEKDNKRSQSSYSETYSVFHNQYTPVANVEKQTSIVGQINEDIYNDDCDRKSIIMEQVGAWLEETSSGALLFPNKDLQYQVVKNLTEDIIDRFKYLEINPVSSYDNEVQYLKYQIFKWISKVAMEDNLEIIDRAPDLMKRLEAINVLRLGNSDEINIDLILSLHKNDFSRSPVVCKIDCLLRATVNWLDEVLKIPKDVRIKLAEKLIYTIQIGILQNDLDCILNDEIPKWLKTICKEGQEDHNVEKLKETLRSIIIHQNKEFRDFKRERRKLLIYEDVIEDWLDNCLLDINLLSARERKELTYKLAVKLSNAQYLTKGKSEQDLINYMKQFVSEWTTKVLSQINQEANISDQSIVELVHSILDCNLIDENGLGHTIDSNLASHLSRIKTDDETFQITGNILDTTEKYTGEKKPDDFQIYLQELNLYKCNSSDPQNIIDKNYKNTSNVTVYGFTLPSNSKEKVDHLQDDSIEPITEADVANNHELYFKHIVKEIDEWLNDLQILQVHDKGFREIVVNDLAGDIIDRHKYLELNPSCKGTENNEIDQLRYQIFKWINKLVGEDHQETLDHAPDLMDRIRSVPVPLFTRPDYKNKLHAKEFINSNGQLSDEYKGKSSSSNVRLSNPLEITTEPTVSGNKQNINSISSYGLERSCSVSKKSHKLAPDKSCNETHGLKISDTSVKFTQCNTLIEELGSLPEGMSLPELYKYYDKIFKDRIDDLPFETHTKDQENLAHLARVGIYNGIWKTFYTLSEEPEIANDYCLFELLFEERIDKMLDCLPQTVEMQRVRTGWKSRLLNDLLLLLKYIHSITDKPNIRDIILNKVDRKMMRSMLVSNSDKAQHCFVAKTVDDYIISTRYKDDDPIRANVYRQQLMKRLEELAENVKLQNKVEFYEINPAQLCQIAFKILGDVPIPNKDELKEKAEEILLGEEIEQWYKELPVKPVVNEYNEYLRKRLREILAKRLHHIEKKIDALGDPSLELERDLKHEISKYLEKDADLKEVNDLKVNFMVEELSKRIKNRREHNTLRYDVFEKENVASSTFVQTNPGEIMAPLVDVHPNFNHRSGKNDFLDPNKNFTGRPRSYSLPSNDISGARPNSQNLSYPTPYYLDRRTEPTLSPAFQPENTATREYFPKYKFGSALEFSRTLGSNEQSIMQNNPLSNAPQQIKRDQANFLSPGYFTQGPSTRFMTNSSTGVTQPTERIRAGATTSSEPQVQGHVDGNMQNEEEKVKYKCHCMNQLPKCSRAHKLCDDSMDYLPCYPPMPFPRCFY</sequence>
<feature type="region of interest" description="Disordered" evidence="1">
    <location>
        <begin position="181"/>
        <end position="204"/>
    </location>
</feature>
<dbReference type="Proteomes" id="UP001153292">
    <property type="component" value="Chromosome 28"/>
</dbReference>
<keyword evidence="3" id="KW-1185">Reference proteome</keyword>
<proteinExistence type="predicted"/>
<feature type="region of interest" description="Disordered" evidence="1">
    <location>
        <begin position="1340"/>
        <end position="1374"/>
    </location>
</feature>
<name>A0ABN8BC32_CHISP</name>
<protein>
    <submittedName>
        <fullName evidence="2">Uncharacterized protein</fullName>
    </submittedName>
</protein>
<feature type="region of interest" description="Disordered" evidence="1">
    <location>
        <begin position="43"/>
        <end position="66"/>
    </location>
</feature>
<evidence type="ECO:0000256" key="1">
    <source>
        <dbReference type="SAM" id="MobiDB-lite"/>
    </source>
</evidence>
<feature type="region of interest" description="Disordered" evidence="1">
    <location>
        <begin position="1814"/>
        <end position="1837"/>
    </location>
</feature>
<feature type="compositionally biased region" description="Polar residues" evidence="1">
    <location>
        <begin position="1819"/>
        <end position="1837"/>
    </location>
</feature>
<organism evidence="2 3">
    <name type="scientific">Chilo suppressalis</name>
    <name type="common">Asiatic rice borer moth</name>
    <dbReference type="NCBI Taxonomy" id="168631"/>
    <lineage>
        <taxon>Eukaryota</taxon>
        <taxon>Metazoa</taxon>
        <taxon>Ecdysozoa</taxon>
        <taxon>Arthropoda</taxon>
        <taxon>Hexapoda</taxon>
        <taxon>Insecta</taxon>
        <taxon>Pterygota</taxon>
        <taxon>Neoptera</taxon>
        <taxon>Endopterygota</taxon>
        <taxon>Lepidoptera</taxon>
        <taxon>Glossata</taxon>
        <taxon>Ditrysia</taxon>
        <taxon>Pyraloidea</taxon>
        <taxon>Crambidae</taxon>
        <taxon>Crambinae</taxon>
        <taxon>Chilo</taxon>
    </lineage>
</organism>
<reference evidence="2" key="1">
    <citation type="submission" date="2021-12" db="EMBL/GenBank/DDBJ databases">
        <authorList>
            <person name="King R."/>
        </authorList>
    </citation>
    <scope>NUCLEOTIDE SEQUENCE</scope>
</reference>
<feature type="compositionally biased region" description="Polar residues" evidence="1">
    <location>
        <begin position="45"/>
        <end position="65"/>
    </location>
</feature>
<feature type="compositionally biased region" description="Polar residues" evidence="1">
    <location>
        <begin position="1348"/>
        <end position="1374"/>
    </location>
</feature>
<feature type="compositionally biased region" description="Polar residues" evidence="1">
    <location>
        <begin position="190"/>
        <end position="204"/>
    </location>
</feature>
<dbReference type="EMBL" id="OU963921">
    <property type="protein sequence ID" value="CAH0404270.1"/>
    <property type="molecule type" value="Genomic_DNA"/>
</dbReference>
<evidence type="ECO:0000313" key="2">
    <source>
        <dbReference type="EMBL" id="CAH0404270.1"/>
    </source>
</evidence>